<evidence type="ECO:0000256" key="7">
    <source>
        <dbReference type="ARBA" id="ARBA00023136"/>
    </source>
</evidence>
<dbReference type="Proteomes" id="UP000611762">
    <property type="component" value="Unassembled WGS sequence"/>
</dbReference>
<keyword evidence="12" id="KW-1185">Reference proteome</keyword>
<evidence type="ECO:0000256" key="9">
    <source>
        <dbReference type="ARBA" id="ARBA00023264"/>
    </source>
</evidence>
<dbReference type="GO" id="GO:0008654">
    <property type="term" value="P:phospholipid biosynthetic process"/>
    <property type="evidence" value="ECO:0007669"/>
    <property type="project" value="UniProtKB-KW"/>
</dbReference>
<evidence type="ECO:0000256" key="8">
    <source>
        <dbReference type="ARBA" id="ARBA00023209"/>
    </source>
</evidence>
<sequence>MLDVLFGYFLGGVLFSWHIPKLLKNIDICELSGDHNPGTTNAMIFAGRRVASLCLFCDLLKGFLPVFFAVRWLNTESWLFAVAMAAPVLGHATAPLYKLSGGKSIAVSFGVLLALFPASFSVVILAFFYILFSTAIKITPVRVRSILTFAVSGAVSLAICLWQGLFAMGLGCAVISGIVIVKHLKRFSAETDLSREKAM</sequence>
<evidence type="ECO:0000256" key="4">
    <source>
        <dbReference type="ARBA" id="ARBA00022692"/>
    </source>
</evidence>
<keyword evidence="5 10" id="KW-1133">Transmembrane helix</keyword>
<dbReference type="Pfam" id="PF02660">
    <property type="entry name" value="G3P_acyltransf"/>
    <property type="match status" value="1"/>
</dbReference>
<accession>A0A926DLH8</accession>
<dbReference type="SMART" id="SM01207">
    <property type="entry name" value="G3P_acyltransf"/>
    <property type="match status" value="1"/>
</dbReference>
<keyword evidence="4 10" id="KW-0812">Transmembrane</keyword>
<name>A0A926DLH8_9FIRM</name>
<protein>
    <submittedName>
        <fullName evidence="11">Glycerol-3-phosphate acyltransferase</fullName>
    </submittedName>
</protein>
<reference evidence="11" key="1">
    <citation type="submission" date="2020-08" db="EMBL/GenBank/DDBJ databases">
        <title>Genome public.</title>
        <authorList>
            <person name="Liu C."/>
            <person name="Sun Q."/>
        </authorList>
    </citation>
    <scope>NUCLEOTIDE SEQUENCE</scope>
    <source>
        <strain evidence="11">H8</strain>
    </source>
</reference>
<feature type="transmembrane region" description="Helical" evidence="10">
    <location>
        <begin position="109"/>
        <end position="132"/>
    </location>
</feature>
<keyword evidence="11" id="KW-0012">Acyltransferase</keyword>
<keyword evidence="3" id="KW-0808">Transferase</keyword>
<evidence type="ECO:0000256" key="1">
    <source>
        <dbReference type="ARBA" id="ARBA00022475"/>
    </source>
</evidence>
<keyword evidence="2" id="KW-0444">Lipid biosynthesis</keyword>
<dbReference type="PANTHER" id="PTHR30309:SF0">
    <property type="entry name" value="GLYCEROL-3-PHOSPHATE ACYLTRANSFERASE-RELATED"/>
    <property type="match status" value="1"/>
</dbReference>
<evidence type="ECO:0000256" key="6">
    <source>
        <dbReference type="ARBA" id="ARBA00023098"/>
    </source>
</evidence>
<dbReference type="PANTHER" id="PTHR30309">
    <property type="entry name" value="INNER MEMBRANE PROTEIN YGIH"/>
    <property type="match status" value="1"/>
</dbReference>
<evidence type="ECO:0000256" key="2">
    <source>
        <dbReference type="ARBA" id="ARBA00022516"/>
    </source>
</evidence>
<feature type="transmembrane region" description="Helical" evidence="10">
    <location>
        <begin position="78"/>
        <end position="97"/>
    </location>
</feature>
<keyword evidence="1" id="KW-1003">Cell membrane</keyword>
<evidence type="ECO:0000256" key="10">
    <source>
        <dbReference type="SAM" id="Phobius"/>
    </source>
</evidence>
<dbReference type="GO" id="GO:0005886">
    <property type="term" value="C:plasma membrane"/>
    <property type="evidence" value="ECO:0007669"/>
    <property type="project" value="InterPro"/>
</dbReference>
<proteinExistence type="predicted"/>
<feature type="transmembrane region" description="Helical" evidence="10">
    <location>
        <begin position="50"/>
        <end position="72"/>
    </location>
</feature>
<keyword evidence="9" id="KW-1208">Phospholipid metabolism</keyword>
<keyword evidence="6" id="KW-0443">Lipid metabolism</keyword>
<evidence type="ECO:0000313" key="12">
    <source>
        <dbReference type="Proteomes" id="UP000611762"/>
    </source>
</evidence>
<dbReference type="GO" id="GO:0043772">
    <property type="term" value="F:acyl-phosphate glycerol-3-phosphate acyltransferase activity"/>
    <property type="evidence" value="ECO:0007669"/>
    <property type="project" value="InterPro"/>
</dbReference>
<gene>
    <name evidence="11" type="ORF">H8698_02865</name>
</gene>
<evidence type="ECO:0000313" key="11">
    <source>
        <dbReference type="EMBL" id="MBC8539917.1"/>
    </source>
</evidence>
<feature type="transmembrane region" description="Helical" evidence="10">
    <location>
        <begin position="152"/>
        <end position="181"/>
    </location>
</feature>
<dbReference type="InterPro" id="IPR003811">
    <property type="entry name" value="G3P_acylTferase_PlsY"/>
</dbReference>
<evidence type="ECO:0000256" key="3">
    <source>
        <dbReference type="ARBA" id="ARBA00022679"/>
    </source>
</evidence>
<dbReference type="RefSeq" id="WP_249311097.1">
    <property type="nucleotide sequence ID" value="NZ_JACRSU010000001.1"/>
</dbReference>
<organism evidence="11 12">
    <name type="scientific">Congzhengia minquanensis</name>
    <dbReference type="NCBI Taxonomy" id="2763657"/>
    <lineage>
        <taxon>Bacteria</taxon>
        <taxon>Bacillati</taxon>
        <taxon>Bacillota</taxon>
        <taxon>Clostridia</taxon>
        <taxon>Eubacteriales</taxon>
        <taxon>Oscillospiraceae</taxon>
        <taxon>Congzhengia</taxon>
    </lineage>
</organism>
<dbReference type="EMBL" id="JACRSU010000001">
    <property type="protein sequence ID" value="MBC8539917.1"/>
    <property type="molecule type" value="Genomic_DNA"/>
</dbReference>
<evidence type="ECO:0000256" key="5">
    <source>
        <dbReference type="ARBA" id="ARBA00022989"/>
    </source>
</evidence>
<dbReference type="AlphaFoldDB" id="A0A926DLH8"/>
<keyword evidence="8" id="KW-0594">Phospholipid biosynthesis</keyword>
<keyword evidence="7 10" id="KW-0472">Membrane</keyword>
<comment type="caution">
    <text evidence="11">The sequence shown here is derived from an EMBL/GenBank/DDBJ whole genome shotgun (WGS) entry which is preliminary data.</text>
</comment>